<dbReference type="SUPFAM" id="SSF100950">
    <property type="entry name" value="NagB/RpiA/CoA transferase-like"/>
    <property type="match status" value="2"/>
</dbReference>
<dbReference type="GO" id="GO:0008410">
    <property type="term" value="F:CoA-transferase activity"/>
    <property type="evidence" value="ECO:0007669"/>
    <property type="project" value="InterPro"/>
</dbReference>
<dbReference type="SMART" id="SM00882">
    <property type="entry name" value="CoA_trans"/>
    <property type="match status" value="2"/>
</dbReference>
<reference evidence="1 2" key="1">
    <citation type="submission" date="2020-10" db="EMBL/GenBank/DDBJ databases">
        <title>Connecting structure to function with the recovery of over 1000 high-quality activated sludge metagenome-assembled genomes encoding full-length rRNA genes using long-read sequencing.</title>
        <authorList>
            <person name="Singleton C.M."/>
            <person name="Petriglieri F."/>
            <person name="Kristensen J.M."/>
            <person name="Kirkegaard R.H."/>
            <person name="Michaelsen T.Y."/>
            <person name="Andersen M.H."/>
            <person name="Karst S.M."/>
            <person name="Dueholm M.S."/>
            <person name="Nielsen P.H."/>
            <person name="Albertsen M."/>
        </authorList>
    </citation>
    <scope>NUCLEOTIDE SEQUENCE [LARGE SCALE GENOMIC DNA]</scope>
    <source>
        <strain evidence="1">EsbW_18-Q3-R4-48_BATAC.463</strain>
    </source>
</reference>
<dbReference type="InterPro" id="IPR037171">
    <property type="entry name" value="NagB/RpiA_transferase-like"/>
</dbReference>
<name>A0A935MTT7_9RHOO</name>
<dbReference type="Proteomes" id="UP000739411">
    <property type="component" value="Unassembled WGS sequence"/>
</dbReference>
<dbReference type="EMBL" id="JADJMS010000029">
    <property type="protein sequence ID" value="MBK7415999.1"/>
    <property type="molecule type" value="Genomic_DNA"/>
</dbReference>
<proteinExistence type="predicted"/>
<dbReference type="Gene3D" id="3.40.1080.10">
    <property type="entry name" value="Glutaconate Coenzyme A-transferase"/>
    <property type="match status" value="2"/>
</dbReference>
<evidence type="ECO:0000313" key="2">
    <source>
        <dbReference type="Proteomes" id="UP000739411"/>
    </source>
</evidence>
<dbReference type="InterPro" id="IPR004165">
    <property type="entry name" value="CoA_trans_fam_I"/>
</dbReference>
<keyword evidence="1" id="KW-0808">Transferase</keyword>
<dbReference type="Pfam" id="PF01144">
    <property type="entry name" value="CoA_trans"/>
    <property type="match status" value="1"/>
</dbReference>
<protein>
    <submittedName>
        <fullName evidence="1">Acyl CoA:acetate/3-ketoacid CoA transferase</fullName>
    </submittedName>
</protein>
<comment type="caution">
    <text evidence="1">The sequence shown here is derived from an EMBL/GenBank/DDBJ whole genome shotgun (WGS) entry which is preliminary data.</text>
</comment>
<organism evidence="1 2">
    <name type="scientific">Candidatus Dechloromonas phosphorivorans</name>
    <dbReference type="NCBI Taxonomy" id="2899244"/>
    <lineage>
        <taxon>Bacteria</taxon>
        <taxon>Pseudomonadati</taxon>
        <taxon>Pseudomonadota</taxon>
        <taxon>Betaproteobacteria</taxon>
        <taxon>Rhodocyclales</taxon>
        <taxon>Azonexaceae</taxon>
        <taxon>Dechloromonas</taxon>
    </lineage>
</organism>
<evidence type="ECO:0000313" key="1">
    <source>
        <dbReference type="EMBL" id="MBK7415999.1"/>
    </source>
</evidence>
<dbReference type="PANTHER" id="PTHR43293">
    <property type="entry name" value="ACETATE COA-TRANSFERASE YDIF"/>
    <property type="match status" value="1"/>
</dbReference>
<sequence>MALSRHPVIASLRASDTGKVVSARDAVRLISDGDTVATGGFVGIGFAENIAVALEQRFLEGEESDINGLGSPRNLTLVYAAGQGDGKDRGLNHLGHDGLVAKVIGGHWGLVPKLQQLAVANRIESYNLPQGVITHLFRDIAAGKPGTITRVGLGTFVDPRFGGGKLNAMTTKDIVRIMEIDGEEYLFYKAFPIHVGIIRGTTADPDGNITMEREALTLEAQAIAMAARNSGGIVIVQVERIAERGTLNPRQVKIPGILVDCVVVAEKPEYHMQTFVEQYSPACAGEIKVPMSAIAAMPMSERKIIARRDAMELKANAVVNLGIGMPEGVANVATEENVINLLTLTAEPGVIGGVPAGGLSFGAATNAQAIIDQPSQFDFYQGGGLDITFLGLAQADQQGNLNVSKFGPRLAGAGGFIDISQNAKKVVFVGTFTAGNLEVAVNEGKLQILEDGKAKKFVQEVEHRTFSGSQAAKWGKTVLYVTERCVFNLTTEGLELIEIAPGVDLQKDILDKMDFRPIMHKEPVLMDARIFSDEPMGIRSEMLEMPLEERLTYDPAKNLFFVNFAGMNVRSESDIARILDAVETQLAPVGHKVNAIVNYDRFSIVPELVDDYIGMVKGIMERHYHDVTRYTSSTFLRMKLGEALEKRALAPHLYESADEAEANLAKS</sequence>
<accession>A0A935MTT7</accession>
<dbReference type="PANTHER" id="PTHR43293:SF1">
    <property type="entry name" value="ACETATE COA-TRANSFERASE YDIF"/>
    <property type="match status" value="1"/>
</dbReference>
<gene>
    <name evidence="1" type="ORF">IPJ38_13655</name>
</gene>
<dbReference type="AlphaFoldDB" id="A0A935MTT7"/>